<dbReference type="Pfam" id="PF13304">
    <property type="entry name" value="AAA_21"/>
    <property type="match status" value="1"/>
</dbReference>
<dbReference type="GO" id="GO:0006826">
    <property type="term" value="P:iron ion transport"/>
    <property type="evidence" value="ECO:0007669"/>
    <property type="project" value="UniProtKB-KW"/>
</dbReference>
<dbReference type="AlphaFoldDB" id="A0A7G9WAQ7"/>
<dbReference type="InterPro" id="IPR027417">
    <property type="entry name" value="P-loop_NTPase"/>
</dbReference>
<dbReference type="InterPro" id="IPR038729">
    <property type="entry name" value="Rad50/SbcC_AAA"/>
</dbReference>
<comment type="subcellular location">
    <subcellularLocation>
        <location evidence="1">Cell membrane</location>
        <topology evidence="1">Peripheral membrane protein</topology>
    </subcellularLocation>
</comment>
<keyword evidence="6" id="KW-0406">Ion transport</keyword>
<dbReference type="EMBL" id="CP058559">
    <property type="protein sequence ID" value="QNO15769.1"/>
    <property type="molecule type" value="Genomic_DNA"/>
</dbReference>
<evidence type="ECO:0000313" key="10">
    <source>
        <dbReference type="EMBL" id="QNO15769.1"/>
    </source>
</evidence>
<keyword evidence="5" id="KW-0408">Iron</keyword>
<evidence type="ECO:0000256" key="6">
    <source>
        <dbReference type="ARBA" id="ARBA00023065"/>
    </source>
</evidence>
<keyword evidence="3" id="KW-1003">Cell membrane</keyword>
<dbReference type="GO" id="GO:0016887">
    <property type="term" value="F:ATP hydrolysis activity"/>
    <property type="evidence" value="ECO:0007669"/>
    <property type="project" value="InterPro"/>
</dbReference>
<dbReference type="InterPro" id="IPR003959">
    <property type="entry name" value="ATPase_AAA_core"/>
</dbReference>
<feature type="coiled-coil region" evidence="8">
    <location>
        <begin position="107"/>
        <end position="134"/>
    </location>
</feature>
<evidence type="ECO:0000259" key="9">
    <source>
        <dbReference type="SMART" id="SM00382"/>
    </source>
</evidence>
<dbReference type="PANTHER" id="PTHR42771">
    <property type="entry name" value="IRON(3+)-HYDROXAMATE IMPORT ATP-BINDING PROTEIN FHUC"/>
    <property type="match status" value="1"/>
</dbReference>
<name>A0A7G9WAQ7_ALKCA</name>
<dbReference type="SUPFAM" id="SSF52540">
    <property type="entry name" value="P-loop containing nucleoside triphosphate hydrolases"/>
    <property type="match status" value="1"/>
</dbReference>
<dbReference type="GO" id="GO:0006302">
    <property type="term" value="P:double-strand break repair"/>
    <property type="evidence" value="ECO:0007669"/>
    <property type="project" value="InterPro"/>
</dbReference>
<dbReference type="RefSeq" id="WP_246451788.1">
    <property type="nucleotide sequence ID" value="NZ_CP058559.1"/>
</dbReference>
<dbReference type="InterPro" id="IPR051535">
    <property type="entry name" value="Siderophore_ABC-ATPase"/>
</dbReference>
<evidence type="ECO:0000256" key="8">
    <source>
        <dbReference type="SAM" id="Coils"/>
    </source>
</evidence>
<dbReference type="Pfam" id="PF13476">
    <property type="entry name" value="AAA_23"/>
    <property type="match status" value="1"/>
</dbReference>
<dbReference type="Gene3D" id="3.40.50.300">
    <property type="entry name" value="P-loop containing nucleotide triphosphate hydrolases"/>
    <property type="match status" value="2"/>
</dbReference>
<dbReference type="InterPro" id="IPR003593">
    <property type="entry name" value="AAA+_ATPase"/>
</dbReference>
<proteinExistence type="predicted"/>
<dbReference type="PANTHER" id="PTHR42771:SF2">
    <property type="entry name" value="IRON(3+)-HYDROXAMATE IMPORT ATP-BINDING PROTEIN FHUC"/>
    <property type="match status" value="1"/>
</dbReference>
<sequence length="265" mass="30097">MIHLTKITIRESKEDKYPFNIPLVKNIREMDFISPVTILVGENGTGKSTFLESLAVAVGSVTVGSESIMTDTTLSHARELSDYISLSWKVKTRKGFFLRAEDFFNFANKMAQMAQELKDDLKKLELEYKGRTAHALKLAQMPYVGSLQGIKQSYGEGLNVRSHGESFMDLFQSRLAPGGLYILDEPETPLSPTRQLAFISLIKEMVQKNCQFIIATHSPILMAYPNATIYNLDQFPLKKTNFQDLEHVKLTKDFLNNPELFLRHL</sequence>
<accession>A0A7G9WAQ7</accession>
<reference evidence="10 11" key="1">
    <citation type="submission" date="2020-07" db="EMBL/GenBank/DDBJ databases">
        <title>Alkalicella. sp. LB2 genome.</title>
        <authorList>
            <person name="Postec A."/>
            <person name="Quemeneur M."/>
        </authorList>
    </citation>
    <scope>NUCLEOTIDE SEQUENCE [LARGE SCALE GENOMIC DNA]</scope>
    <source>
        <strain evidence="10 11">LB2</strain>
    </source>
</reference>
<feature type="domain" description="AAA+ ATPase" evidence="9">
    <location>
        <begin position="33"/>
        <end position="235"/>
    </location>
</feature>
<evidence type="ECO:0000256" key="2">
    <source>
        <dbReference type="ARBA" id="ARBA00022448"/>
    </source>
</evidence>
<dbReference type="SMART" id="SM00382">
    <property type="entry name" value="AAA"/>
    <property type="match status" value="1"/>
</dbReference>
<keyword evidence="11" id="KW-1185">Reference proteome</keyword>
<dbReference type="Proteomes" id="UP000516160">
    <property type="component" value="Chromosome"/>
</dbReference>
<protein>
    <submittedName>
        <fullName evidence="10">AAA family ATPase</fullName>
    </submittedName>
</protein>
<dbReference type="GO" id="GO:0005886">
    <property type="term" value="C:plasma membrane"/>
    <property type="evidence" value="ECO:0007669"/>
    <property type="project" value="UniProtKB-SubCell"/>
</dbReference>
<evidence type="ECO:0000256" key="7">
    <source>
        <dbReference type="ARBA" id="ARBA00023136"/>
    </source>
</evidence>
<keyword evidence="7" id="KW-0472">Membrane</keyword>
<evidence type="ECO:0000313" key="11">
    <source>
        <dbReference type="Proteomes" id="UP000516160"/>
    </source>
</evidence>
<evidence type="ECO:0000256" key="3">
    <source>
        <dbReference type="ARBA" id="ARBA00022475"/>
    </source>
</evidence>
<keyword evidence="2" id="KW-0813">Transport</keyword>
<evidence type="ECO:0000256" key="5">
    <source>
        <dbReference type="ARBA" id="ARBA00023004"/>
    </source>
</evidence>
<evidence type="ECO:0000256" key="1">
    <source>
        <dbReference type="ARBA" id="ARBA00004202"/>
    </source>
</evidence>
<organism evidence="10 11">
    <name type="scientific">Alkalicella caledoniensis</name>
    <dbReference type="NCBI Taxonomy" id="2731377"/>
    <lineage>
        <taxon>Bacteria</taxon>
        <taxon>Bacillati</taxon>
        <taxon>Bacillota</taxon>
        <taxon>Clostridia</taxon>
        <taxon>Eubacteriales</taxon>
        <taxon>Proteinivoracaceae</taxon>
        <taxon>Alkalicella</taxon>
    </lineage>
</organism>
<dbReference type="KEGG" id="acae:HYG86_13855"/>
<keyword evidence="8" id="KW-0175">Coiled coil</keyword>
<gene>
    <name evidence="10" type="ORF">HYG86_13855</name>
</gene>
<keyword evidence="4" id="KW-0410">Iron transport</keyword>
<dbReference type="GO" id="GO:0005524">
    <property type="term" value="F:ATP binding"/>
    <property type="evidence" value="ECO:0007669"/>
    <property type="project" value="InterPro"/>
</dbReference>
<evidence type="ECO:0000256" key="4">
    <source>
        <dbReference type="ARBA" id="ARBA00022496"/>
    </source>
</evidence>